<keyword evidence="8" id="KW-1133">Transmembrane helix</keyword>
<comment type="similarity">
    <text evidence="2">Belongs to the UppP family.</text>
</comment>
<comment type="subcellular location">
    <subcellularLocation>
        <location evidence="1">Cell membrane</location>
        <topology evidence="1">Multi-pass membrane protein</topology>
    </subcellularLocation>
</comment>
<reference evidence="12" key="1">
    <citation type="submission" date="2018-05" db="EMBL/GenBank/DDBJ databases">
        <authorList>
            <person name="Lanie J.A."/>
            <person name="Ng W.-L."/>
            <person name="Kazmierczak K.M."/>
            <person name="Andrzejewski T.M."/>
            <person name="Davidsen T.M."/>
            <person name="Wayne K.J."/>
            <person name="Tettelin H."/>
            <person name="Glass J.I."/>
            <person name="Rusch D."/>
            <person name="Podicherti R."/>
            <person name="Tsui H.-C.T."/>
            <person name="Winkler M.E."/>
        </authorList>
    </citation>
    <scope>NUCLEOTIDE SEQUENCE</scope>
</reference>
<dbReference type="Pfam" id="PF02673">
    <property type="entry name" value="BacA"/>
    <property type="match status" value="1"/>
</dbReference>
<gene>
    <name evidence="12" type="ORF">METZ01_LOCUS329144</name>
</gene>
<name>A0A382PU13_9ZZZZ</name>
<feature type="non-terminal residue" evidence="12">
    <location>
        <position position="1"/>
    </location>
</feature>
<feature type="non-terminal residue" evidence="12">
    <location>
        <position position="41"/>
    </location>
</feature>
<evidence type="ECO:0000256" key="4">
    <source>
        <dbReference type="ARBA" id="ARBA00021581"/>
    </source>
</evidence>
<dbReference type="EC" id="3.6.1.27" evidence="3"/>
<evidence type="ECO:0000256" key="3">
    <source>
        <dbReference type="ARBA" id="ARBA00012374"/>
    </source>
</evidence>
<evidence type="ECO:0000256" key="9">
    <source>
        <dbReference type="ARBA" id="ARBA00023136"/>
    </source>
</evidence>
<keyword evidence="5" id="KW-1003">Cell membrane</keyword>
<dbReference type="GO" id="GO:0050380">
    <property type="term" value="F:undecaprenyl-diphosphatase activity"/>
    <property type="evidence" value="ECO:0007669"/>
    <property type="project" value="UniProtKB-EC"/>
</dbReference>
<evidence type="ECO:0000256" key="7">
    <source>
        <dbReference type="ARBA" id="ARBA00022801"/>
    </source>
</evidence>
<evidence type="ECO:0000256" key="10">
    <source>
        <dbReference type="ARBA" id="ARBA00032707"/>
    </source>
</evidence>
<dbReference type="PANTHER" id="PTHR30622">
    <property type="entry name" value="UNDECAPRENYL-DIPHOSPHATASE"/>
    <property type="match status" value="1"/>
</dbReference>
<evidence type="ECO:0000256" key="8">
    <source>
        <dbReference type="ARBA" id="ARBA00022989"/>
    </source>
</evidence>
<evidence type="ECO:0000313" key="12">
    <source>
        <dbReference type="EMBL" id="SVC76290.1"/>
    </source>
</evidence>
<evidence type="ECO:0000256" key="2">
    <source>
        <dbReference type="ARBA" id="ARBA00010621"/>
    </source>
</evidence>
<evidence type="ECO:0000256" key="5">
    <source>
        <dbReference type="ARBA" id="ARBA00022475"/>
    </source>
</evidence>
<evidence type="ECO:0000256" key="1">
    <source>
        <dbReference type="ARBA" id="ARBA00004651"/>
    </source>
</evidence>
<keyword evidence="7" id="KW-0378">Hydrolase</keyword>
<keyword evidence="6" id="KW-0812">Transmembrane</keyword>
<proteinExistence type="inferred from homology"/>
<evidence type="ECO:0000256" key="11">
    <source>
        <dbReference type="ARBA" id="ARBA00047594"/>
    </source>
</evidence>
<evidence type="ECO:0000256" key="6">
    <source>
        <dbReference type="ARBA" id="ARBA00022692"/>
    </source>
</evidence>
<sequence>VTALQAALLGVIQGLTEFLPISSSAHLILARTFLGWEVGKL</sequence>
<comment type="catalytic activity">
    <reaction evidence="11">
        <text>di-trans,octa-cis-undecaprenyl diphosphate + H2O = di-trans,octa-cis-undecaprenyl phosphate + phosphate + H(+)</text>
        <dbReference type="Rhea" id="RHEA:28094"/>
        <dbReference type="ChEBI" id="CHEBI:15377"/>
        <dbReference type="ChEBI" id="CHEBI:15378"/>
        <dbReference type="ChEBI" id="CHEBI:43474"/>
        <dbReference type="ChEBI" id="CHEBI:58405"/>
        <dbReference type="ChEBI" id="CHEBI:60392"/>
        <dbReference type="EC" id="3.6.1.27"/>
    </reaction>
</comment>
<protein>
    <recommendedName>
        <fullName evidence="4">Undecaprenyl-diphosphatase</fullName>
        <ecNumber evidence="3">3.6.1.27</ecNumber>
    </recommendedName>
    <alternativeName>
        <fullName evidence="10">Undecaprenyl pyrophosphate phosphatase</fullName>
    </alternativeName>
</protein>
<dbReference type="GO" id="GO:0005886">
    <property type="term" value="C:plasma membrane"/>
    <property type="evidence" value="ECO:0007669"/>
    <property type="project" value="UniProtKB-SubCell"/>
</dbReference>
<dbReference type="EMBL" id="UINC01109451">
    <property type="protein sequence ID" value="SVC76290.1"/>
    <property type="molecule type" value="Genomic_DNA"/>
</dbReference>
<keyword evidence="9" id="KW-0472">Membrane</keyword>
<dbReference type="PANTHER" id="PTHR30622:SF4">
    <property type="entry name" value="UNDECAPRENYL-DIPHOSPHATASE"/>
    <property type="match status" value="1"/>
</dbReference>
<accession>A0A382PU13</accession>
<dbReference type="AlphaFoldDB" id="A0A382PU13"/>
<organism evidence="12">
    <name type="scientific">marine metagenome</name>
    <dbReference type="NCBI Taxonomy" id="408172"/>
    <lineage>
        <taxon>unclassified sequences</taxon>
        <taxon>metagenomes</taxon>
        <taxon>ecological metagenomes</taxon>
    </lineage>
</organism>
<dbReference type="InterPro" id="IPR003824">
    <property type="entry name" value="UppP"/>
</dbReference>